<evidence type="ECO:0000313" key="3">
    <source>
        <dbReference type="Proteomes" id="UP001429984"/>
    </source>
</evidence>
<evidence type="ECO:0000313" key="2">
    <source>
        <dbReference type="EMBL" id="MBF6025051.1"/>
    </source>
</evidence>
<proteinExistence type="predicted"/>
<keyword evidence="1" id="KW-0472">Membrane</keyword>
<dbReference type="RefSeq" id="WP_194931662.1">
    <property type="nucleotide sequence ID" value="NZ_JADLZT010000007.1"/>
</dbReference>
<sequence>MIRLGVAFLIGSLVLLVINAVALGPTYIPGFPKVADRAFELLYMILPVGTPEVPMVADRTLDVLYMLLPGLVGGCILRSKGALVGALIGLTGATITLIDAYLFYGDLKRHRL</sequence>
<protein>
    <recommendedName>
        <fullName evidence="4">DUF2834 domain-containing protein</fullName>
    </recommendedName>
</protein>
<organism evidence="2 3">
    <name type="scientific">Lysobacter niastensis</name>
    <dbReference type="NCBI Taxonomy" id="380629"/>
    <lineage>
        <taxon>Bacteria</taxon>
        <taxon>Pseudomonadati</taxon>
        <taxon>Pseudomonadota</taxon>
        <taxon>Gammaproteobacteria</taxon>
        <taxon>Lysobacterales</taxon>
        <taxon>Lysobacteraceae</taxon>
        <taxon>Lysobacter</taxon>
    </lineage>
</organism>
<gene>
    <name evidence="2" type="ORF">IU514_13550</name>
</gene>
<comment type="caution">
    <text evidence="2">The sequence shown here is derived from an EMBL/GenBank/DDBJ whole genome shotgun (WGS) entry which is preliminary data.</text>
</comment>
<evidence type="ECO:0008006" key="4">
    <source>
        <dbReference type="Google" id="ProtNLM"/>
    </source>
</evidence>
<reference evidence="2 3" key="1">
    <citation type="submission" date="2020-11" db="EMBL/GenBank/DDBJ databases">
        <title>Draft Genome Sequence and Secondary Metabolite Biosynthetic Potential of the Lysobacter niastensis Type strain DSM 18481.</title>
        <authorList>
            <person name="Turrini P."/>
            <person name="Artuso I."/>
            <person name="Tescari M."/>
            <person name="Lugli G.A."/>
            <person name="Frangipani E."/>
            <person name="Ventura M."/>
            <person name="Visca P."/>
        </authorList>
    </citation>
    <scope>NUCLEOTIDE SEQUENCE [LARGE SCALE GENOMIC DNA]</scope>
    <source>
        <strain evidence="2 3">DSM 18481</strain>
    </source>
</reference>
<feature type="transmembrane region" description="Helical" evidence="1">
    <location>
        <begin position="82"/>
        <end position="104"/>
    </location>
</feature>
<dbReference type="Proteomes" id="UP001429984">
    <property type="component" value="Unassembled WGS sequence"/>
</dbReference>
<dbReference type="EMBL" id="JADLZT010000007">
    <property type="protein sequence ID" value="MBF6025051.1"/>
    <property type="molecule type" value="Genomic_DNA"/>
</dbReference>
<keyword evidence="3" id="KW-1185">Reference proteome</keyword>
<accession>A0ABS0B7Q0</accession>
<keyword evidence="1" id="KW-0812">Transmembrane</keyword>
<name>A0ABS0B7Q0_9GAMM</name>
<keyword evidence="1" id="KW-1133">Transmembrane helix</keyword>
<evidence type="ECO:0000256" key="1">
    <source>
        <dbReference type="SAM" id="Phobius"/>
    </source>
</evidence>